<proteinExistence type="predicted"/>
<dbReference type="PROSITE" id="PS51186">
    <property type="entry name" value="GNAT"/>
    <property type="match status" value="1"/>
</dbReference>
<dbReference type="Gene3D" id="3.40.630.30">
    <property type="match status" value="1"/>
</dbReference>
<dbReference type="GO" id="GO:0008999">
    <property type="term" value="F:protein-N-terminal-alanine acetyltransferase activity"/>
    <property type="evidence" value="ECO:0007669"/>
    <property type="project" value="TreeGrafter"/>
</dbReference>
<dbReference type="PANTHER" id="PTHR43441">
    <property type="entry name" value="RIBOSOMAL-PROTEIN-SERINE ACETYLTRANSFERASE"/>
    <property type="match status" value="1"/>
</dbReference>
<evidence type="ECO:0000313" key="2">
    <source>
        <dbReference type="EMBL" id="TQS24229.1"/>
    </source>
</evidence>
<dbReference type="GO" id="GO:1990189">
    <property type="term" value="F:protein N-terminal-serine acetyltransferase activity"/>
    <property type="evidence" value="ECO:0007669"/>
    <property type="project" value="TreeGrafter"/>
</dbReference>
<dbReference type="EMBL" id="VIRM01000001">
    <property type="protein sequence ID" value="TQS24229.1"/>
    <property type="molecule type" value="Genomic_DNA"/>
</dbReference>
<dbReference type="Pfam" id="PF13302">
    <property type="entry name" value="Acetyltransf_3"/>
    <property type="match status" value="1"/>
</dbReference>
<dbReference type="InterPro" id="IPR016181">
    <property type="entry name" value="Acyl_CoA_acyltransferase"/>
</dbReference>
<accession>A0A544Z5A4</accession>
<dbReference type="RefSeq" id="WP_142615995.1">
    <property type="nucleotide sequence ID" value="NZ_VIRM01000001.1"/>
</dbReference>
<sequence length="220" mass="24186">MRHWPLLALRLTTPRLELRLPGLDDLDALADRAAEGVHDSGEMPFGEPWTDAPPHERARATVQVHFRQWGTWSPGNWACSFVTVWEGQVVGVQEMRAVGFAVTREVATGSWLGRRYHGKGIGTEMRAAVLHLAFAGLGARYARSSAFVDNAASLAVSRKLGYREDGIGVFDRGGEAVVQQRVRLSREEWKTPDGFEIHNLEPCLPLFGATEGITDAGEAP</sequence>
<reference evidence="2 3" key="1">
    <citation type="submission" date="2019-07" db="EMBL/GenBank/DDBJ databases">
        <title>Microbispora hainanensis DSM 45428.</title>
        <authorList>
            <person name="Thawai C."/>
        </authorList>
    </citation>
    <scope>NUCLEOTIDE SEQUENCE [LARGE SCALE GENOMIC DNA]</scope>
    <source>
        <strain evidence="2 3">DSM 45428</strain>
    </source>
</reference>
<organism evidence="2 3">
    <name type="scientific">Microbispora hainanensis</name>
    <dbReference type="NCBI Taxonomy" id="568844"/>
    <lineage>
        <taxon>Bacteria</taxon>
        <taxon>Bacillati</taxon>
        <taxon>Actinomycetota</taxon>
        <taxon>Actinomycetes</taxon>
        <taxon>Streptosporangiales</taxon>
        <taxon>Streptosporangiaceae</taxon>
        <taxon>Microbispora</taxon>
    </lineage>
</organism>
<keyword evidence="2" id="KW-0808">Transferase</keyword>
<dbReference type="AlphaFoldDB" id="A0A544Z5A4"/>
<dbReference type="InterPro" id="IPR000182">
    <property type="entry name" value="GNAT_dom"/>
</dbReference>
<evidence type="ECO:0000259" key="1">
    <source>
        <dbReference type="PROSITE" id="PS51186"/>
    </source>
</evidence>
<evidence type="ECO:0000313" key="3">
    <source>
        <dbReference type="Proteomes" id="UP000316541"/>
    </source>
</evidence>
<feature type="domain" description="N-acetyltransferase" evidence="1">
    <location>
        <begin position="16"/>
        <end position="183"/>
    </location>
</feature>
<dbReference type="InterPro" id="IPR051908">
    <property type="entry name" value="Ribosomal_N-acetyltransferase"/>
</dbReference>
<gene>
    <name evidence="2" type="ORF">FLX08_00525</name>
</gene>
<protein>
    <submittedName>
        <fullName evidence="2">GNAT family N-acetyltransferase</fullName>
    </submittedName>
</protein>
<name>A0A544Z5A4_9ACTN</name>
<dbReference type="SUPFAM" id="SSF55729">
    <property type="entry name" value="Acyl-CoA N-acyltransferases (Nat)"/>
    <property type="match status" value="1"/>
</dbReference>
<dbReference type="GO" id="GO:0005737">
    <property type="term" value="C:cytoplasm"/>
    <property type="evidence" value="ECO:0007669"/>
    <property type="project" value="TreeGrafter"/>
</dbReference>
<comment type="caution">
    <text evidence="2">The sequence shown here is derived from an EMBL/GenBank/DDBJ whole genome shotgun (WGS) entry which is preliminary data.</text>
</comment>
<dbReference type="Proteomes" id="UP000316541">
    <property type="component" value="Unassembled WGS sequence"/>
</dbReference>
<dbReference type="PANTHER" id="PTHR43441:SF11">
    <property type="entry name" value="RIBOSOMAL-PROTEIN-SERINE ACETYLTRANSFERASE"/>
    <property type="match status" value="1"/>
</dbReference>